<organism evidence="2 3">
    <name type="scientific">Candidatus Shapirobacteria bacterium GW2011_GWE1_38_92</name>
    <dbReference type="NCBI Taxonomy" id="1618489"/>
    <lineage>
        <taxon>Bacteria</taxon>
        <taxon>Candidatus Shapironibacteriota</taxon>
    </lineage>
</organism>
<sequence>MLNLARLVFALVFIVLIKAFIIYNTFMPDTGNPNLTFLEIRLPQDNELTVESMSSLLSNFSQAASISFFDRLFGKKPTIASLEIVWSPTKIKLNFSAPKF</sequence>
<evidence type="ECO:0000313" key="3">
    <source>
        <dbReference type="Proteomes" id="UP000033841"/>
    </source>
</evidence>
<reference evidence="2 3" key="1">
    <citation type="journal article" date="2015" name="Nature">
        <title>rRNA introns, odd ribosomes, and small enigmatic genomes across a large radiation of phyla.</title>
        <authorList>
            <person name="Brown C.T."/>
            <person name="Hug L.A."/>
            <person name="Thomas B.C."/>
            <person name="Sharon I."/>
            <person name="Castelle C.J."/>
            <person name="Singh A."/>
            <person name="Wilkins M.J."/>
            <person name="Williams K.H."/>
            <person name="Banfield J.F."/>
        </authorList>
    </citation>
    <scope>NUCLEOTIDE SEQUENCE [LARGE SCALE GENOMIC DNA]</scope>
</reference>
<evidence type="ECO:0000313" key="2">
    <source>
        <dbReference type="EMBL" id="KKQ89871.1"/>
    </source>
</evidence>
<accession>A0A0G0PKN8</accession>
<comment type="caution">
    <text evidence="2">The sequence shown here is derived from an EMBL/GenBank/DDBJ whole genome shotgun (WGS) entry which is preliminary data.</text>
</comment>
<dbReference type="AlphaFoldDB" id="A0A0G0PKN8"/>
<name>A0A0G0PKN8_9BACT</name>
<dbReference type="EMBL" id="LBVR01000050">
    <property type="protein sequence ID" value="KKQ89871.1"/>
    <property type="molecule type" value="Genomic_DNA"/>
</dbReference>
<keyword evidence="1" id="KW-0812">Transmembrane</keyword>
<proteinExistence type="predicted"/>
<protein>
    <submittedName>
        <fullName evidence="2">Uncharacterized protein</fullName>
    </submittedName>
</protein>
<keyword evidence="1" id="KW-1133">Transmembrane helix</keyword>
<dbReference type="Proteomes" id="UP000033841">
    <property type="component" value="Unassembled WGS sequence"/>
</dbReference>
<keyword evidence="1" id="KW-0472">Membrane</keyword>
<gene>
    <name evidence="2" type="ORF">UT14_C0050G0012</name>
</gene>
<feature type="transmembrane region" description="Helical" evidence="1">
    <location>
        <begin position="7"/>
        <end position="26"/>
    </location>
</feature>
<evidence type="ECO:0000256" key="1">
    <source>
        <dbReference type="SAM" id="Phobius"/>
    </source>
</evidence>